<organism evidence="3 4">
    <name type="scientific">Cupriavidus taiwanensis</name>
    <dbReference type="NCBI Taxonomy" id="164546"/>
    <lineage>
        <taxon>Bacteria</taxon>
        <taxon>Pseudomonadati</taxon>
        <taxon>Pseudomonadota</taxon>
        <taxon>Betaproteobacteria</taxon>
        <taxon>Burkholderiales</taxon>
        <taxon>Burkholderiaceae</taxon>
        <taxon>Cupriavidus</taxon>
    </lineage>
</organism>
<dbReference type="Gene3D" id="3.90.660.50">
    <property type="match status" value="1"/>
</dbReference>
<feature type="domain" description="Amine oxidase" evidence="2">
    <location>
        <begin position="53"/>
        <end position="519"/>
    </location>
</feature>
<dbReference type="EMBL" id="OFTH01000039">
    <property type="protein sequence ID" value="SOZ69236.1"/>
    <property type="molecule type" value="Genomic_DNA"/>
</dbReference>
<evidence type="ECO:0000256" key="1">
    <source>
        <dbReference type="ARBA" id="ARBA00006046"/>
    </source>
</evidence>
<dbReference type="InterPro" id="IPR002937">
    <property type="entry name" value="Amino_oxidase"/>
</dbReference>
<sequence>MSAFFCGQSGHLRSSQLRLNWTMSNIVQCPILQGKSLMRARKEFPTVVIGAGLSGLAAALSLSRRGIPVMVVEAQKSAGGCCSTEVSDGYTFNNGAVYVAVPSLLRAAFGRLGLSFDDEVELVRIAKPHATFLDNGTAVHLSTAEHSYMEGANHNRRTQALRDGLARLRDDWRPIYGTLVRDVLPEEPSLLRTVGKLWRHLPRMGGHVNGLIASYFPDGDLQAAVASTLLYTGLAPDRLPATQIIGLLALLEEGFHLPRGGMGAISAALLRNLQSQSVAVGFGTGVKEIAVKDGRVHGVVLTDGERIPTSHVVATCSGLGVVKSVLRAADIPRSLAVKADKAPLSHRAISIQIGYSGAAAADAFIVNHVPAMEKQGVMHVRTSDFPQWISYTQPTQVLPELAPGGRHIIEFYAPAGDIRSVSEWNQAWSDSALERYLDALRKRVPGMAIERTRVLDPQDFARERQLHEGALYGIAPGSPPHRLLPHRTPIRGLYLGGQTTFPGYGVPSAMLSGIQSAESLVADLSRSG</sequence>
<evidence type="ECO:0000259" key="2">
    <source>
        <dbReference type="Pfam" id="PF01593"/>
    </source>
</evidence>
<name>A0A976B0X9_9BURK</name>
<evidence type="ECO:0000313" key="3">
    <source>
        <dbReference type="EMBL" id="SOZ69236.1"/>
    </source>
</evidence>
<evidence type="ECO:0000313" key="4">
    <source>
        <dbReference type="Proteomes" id="UP000256952"/>
    </source>
</evidence>
<proteinExistence type="inferred from homology"/>
<dbReference type="Gene3D" id="3.50.50.60">
    <property type="entry name" value="FAD/NAD(P)-binding domain"/>
    <property type="match status" value="1"/>
</dbReference>
<dbReference type="PANTHER" id="PTHR43734">
    <property type="entry name" value="PHYTOENE DESATURASE"/>
    <property type="match status" value="1"/>
</dbReference>
<dbReference type="SUPFAM" id="SSF51905">
    <property type="entry name" value="FAD/NAD(P)-binding domain"/>
    <property type="match status" value="1"/>
</dbReference>
<gene>
    <name evidence="3" type="ORF">CBM2613_B140043</name>
</gene>
<reference evidence="3 4" key="1">
    <citation type="submission" date="2018-01" db="EMBL/GenBank/DDBJ databases">
        <authorList>
            <person name="Clerissi C."/>
        </authorList>
    </citation>
    <scope>NUCLEOTIDE SEQUENCE [LARGE SCALE GENOMIC DNA]</scope>
    <source>
        <strain evidence="3">Cupriavidus taiwanensis STM 8556</strain>
    </source>
</reference>
<dbReference type="AlphaFoldDB" id="A0A976B0X9"/>
<protein>
    <submittedName>
        <fullName evidence="3">Amine oxydase, deshydrogenase Phytoene dehydrogenase</fullName>
    </submittedName>
</protein>
<dbReference type="InterPro" id="IPR036188">
    <property type="entry name" value="FAD/NAD-bd_sf"/>
</dbReference>
<dbReference type="GO" id="GO:0016491">
    <property type="term" value="F:oxidoreductase activity"/>
    <property type="evidence" value="ECO:0007669"/>
    <property type="project" value="InterPro"/>
</dbReference>
<comment type="caution">
    <text evidence="3">The sequence shown here is derived from an EMBL/GenBank/DDBJ whole genome shotgun (WGS) entry which is preliminary data.</text>
</comment>
<dbReference type="Proteomes" id="UP000256952">
    <property type="component" value="Chromosome CBM2613_b"/>
</dbReference>
<dbReference type="PANTHER" id="PTHR43734:SF1">
    <property type="entry name" value="PHYTOENE DESATURASE"/>
    <property type="match status" value="1"/>
</dbReference>
<comment type="similarity">
    <text evidence="1">Belongs to the carotenoid/retinoid oxidoreductase family.</text>
</comment>
<accession>A0A976B0X9</accession>
<dbReference type="Pfam" id="PF01593">
    <property type="entry name" value="Amino_oxidase"/>
    <property type="match status" value="1"/>
</dbReference>